<evidence type="ECO:0000256" key="6">
    <source>
        <dbReference type="ARBA" id="ARBA00022989"/>
    </source>
</evidence>
<dbReference type="NCBIfam" id="TIGR03109">
    <property type="entry name" value="exosort_XrtA"/>
    <property type="match status" value="1"/>
</dbReference>
<keyword evidence="2" id="KW-1003">Cell membrane</keyword>
<dbReference type="GO" id="GO:0005886">
    <property type="term" value="C:plasma membrane"/>
    <property type="evidence" value="ECO:0007669"/>
    <property type="project" value="UniProtKB-SubCell"/>
</dbReference>
<dbReference type="NCBIfam" id="TIGR02914">
    <property type="entry name" value="EpsI_fam"/>
    <property type="match status" value="1"/>
</dbReference>
<dbReference type="Proteomes" id="UP000000238">
    <property type="component" value="Chromosome"/>
</dbReference>
<dbReference type="InterPro" id="IPR019127">
    <property type="entry name" value="Exosortase"/>
</dbReference>
<gene>
    <name evidence="9" type="ordered locus">HCH_02741</name>
</gene>
<proteinExistence type="predicted"/>
<dbReference type="NCBIfam" id="TIGR04178">
    <property type="entry name" value="exo_archaeo"/>
    <property type="match status" value="1"/>
</dbReference>
<evidence type="ECO:0000256" key="3">
    <source>
        <dbReference type="ARBA" id="ARBA00022670"/>
    </source>
</evidence>
<evidence type="ECO:0000256" key="5">
    <source>
        <dbReference type="ARBA" id="ARBA00022801"/>
    </source>
</evidence>
<dbReference type="InterPro" id="IPR013426">
    <property type="entry name" value="EpsH-like"/>
</dbReference>
<dbReference type="GO" id="GO:0008233">
    <property type="term" value="F:peptidase activity"/>
    <property type="evidence" value="ECO:0007669"/>
    <property type="project" value="UniProtKB-KW"/>
</dbReference>
<dbReference type="AlphaFoldDB" id="Q2SIJ8"/>
<dbReference type="Pfam" id="PF09721">
    <property type="entry name" value="Exosortase_EpsH"/>
    <property type="match status" value="1"/>
</dbReference>
<name>Q2SIJ8_HAHCH</name>
<evidence type="ECO:0000256" key="2">
    <source>
        <dbReference type="ARBA" id="ARBA00022475"/>
    </source>
</evidence>
<evidence type="ECO:0000256" key="4">
    <source>
        <dbReference type="ARBA" id="ARBA00022692"/>
    </source>
</evidence>
<keyword evidence="3" id="KW-0645">Protease</keyword>
<dbReference type="EMBL" id="CP000155">
    <property type="protein sequence ID" value="ABC29526.1"/>
    <property type="molecule type" value="Genomic_DNA"/>
</dbReference>
<dbReference type="Pfam" id="PF11984">
    <property type="entry name" value="DUF3485"/>
    <property type="match status" value="1"/>
</dbReference>
<sequence length="505" mass="56757">MRAMRSELKRVNLVTILLVLATISLGYWQEWLSLFQLWNDSYDYTHGFLVFFVTLWLLYTKRNEILSLQLDGWWMFLPALMLTAAAHLLAKAADVKTVATLSLPCFLLFTGIFLYGKQFFIKVAPTLSLLFFALPVWDDIAPLLQYITVFTNQLFLSAFDIPAIIRDLYITIPQGTFFVAGGCSGSRYLLVAMFISNVYGILYLKDIKRSLLLFFFSIFFSMLANWIRVFGIIYAGYQTDMQSSLVNDHEVYGWIIFAVVCLLPVFVAAHCIEKGAPVANSEPATIPPPPSTQNSFKRAYTGLCVTLAIMLISPIWTSLLSASSSNGVLVNRELPAGEGDWKGPLLKENAWKPNFHNADLDASGVYINSEGESLQLSVSWYYEQHQGKELVYYDNHLFDEKEWILVSSEKIAIPAGTGTFDAKETILKSKSIQDSYVVIYHWYQIGEFTANTNLKAKLFGALARLTGSDSGGLLATAKYCKSIGNCQEYKKSLLSLSANVHSFFK</sequence>
<reference evidence="9 10" key="1">
    <citation type="journal article" date="2005" name="Nucleic Acids Res.">
        <title>Genomic blueprint of Hahella chejuensis, a marine microbe producing an algicidal agent.</title>
        <authorList>
            <person name="Jeong H."/>
            <person name="Yim J.H."/>
            <person name="Lee C."/>
            <person name="Choi S.-H."/>
            <person name="Park Y.K."/>
            <person name="Yoon S.H."/>
            <person name="Hur C.-G."/>
            <person name="Kang H.-Y."/>
            <person name="Kim D."/>
            <person name="Lee H.H."/>
            <person name="Park K.H."/>
            <person name="Park S.-H."/>
            <person name="Park H.-S."/>
            <person name="Lee H.K."/>
            <person name="Oh T.K."/>
            <person name="Kim J.F."/>
        </authorList>
    </citation>
    <scope>NUCLEOTIDE SEQUENCE [LARGE SCALE GENOMIC DNA]</scope>
    <source>
        <strain evidence="9 10">KCTC 2396</strain>
    </source>
</reference>
<keyword evidence="10" id="KW-1185">Reference proteome</keyword>
<organism evidence="9 10">
    <name type="scientific">Hahella chejuensis (strain KCTC 2396)</name>
    <dbReference type="NCBI Taxonomy" id="349521"/>
    <lineage>
        <taxon>Bacteria</taxon>
        <taxon>Pseudomonadati</taxon>
        <taxon>Pseudomonadota</taxon>
        <taxon>Gammaproteobacteria</taxon>
        <taxon>Oceanospirillales</taxon>
        <taxon>Hahellaceae</taxon>
        <taxon>Hahella</taxon>
    </lineage>
</organism>
<dbReference type="GO" id="GO:0006508">
    <property type="term" value="P:proteolysis"/>
    <property type="evidence" value="ECO:0007669"/>
    <property type="project" value="UniProtKB-KW"/>
</dbReference>
<evidence type="ECO:0000313" key="9">
    <source>
        <dbReference type="EMBL" id="ABC29526.1"/>
    </source>
</evidence>
<dbReference type="HOGENOM" id="CLU_039817_1_0_6"/>
<feature type="domain" description="Methanolan biosynthesis EpsI" evidence="8">
    <location>
        <begin position="306"/>
        <end position="474"/>
    </location>
</feature>
<dbReference type="STRING" id="349521.HCH_02741"/>
<keyword evidence="4" id="KW-0812">Transmembrane</keyword>
<protein>
    <recommendedName>
        <fullName evidence="8">Methanolan biosynthesis EpsI domain-containing protein</fullName>
    </recommendedName>
</protein>
<evidence type="ECO:0000256" key="1">
    <source>
        <dbReference type="ARBA" id="ARBA00004651"/>
    </source>
</evidence>
<dbReference type="eggNOG" id="COG1269">
    <property type="taxonomic scope" value="Bacteria"/>
</dbReference>
<dbReference type="KEGG" id="hch:HCH_02741"/>
<accession>Q2SIJ8</accession>
<evidence type="ECO:0000313" key="10">
    <source>
        <dbReference type="Proteomes" id="UP000000238"/>
    </source>
</evidence>
<dbReference type="InterPro" id="IPR014263">
    <property type="entry name" value="Methanolan_biosynth_EpsI"/>
</dbReference>
<dbReference type="InterPro" id="IPR026392">
    <property type="entry name" value="Exo/Archaeosortase_dom"/>
</dbReference>
<dbReference type="NCBIfam" id="TIGR02602">
    <property type="entry name" value="8TM_EpsH"/>
    <property type="match status" value="1"/>
</dbReference>
<comment type="subcellular location">
    <subcellularLocation>
        <location evidence="1">Cell membrane</location>
        <topology evidence="1">Multi-pass membrane protein</topology>
    </subcellularLocation>
</comment>
<evidence type="ECO:0000256" key="7">
    <source>
        <dbReference type="ARBA" id="ARBA00023136"/>
    </source>
</evidence>
<keyword evidence="5" id="KW-0378">Hydrolase</keyword>
<keyword evidence="6" id="KW-1133">Transmembrane helix</keyword>
<evidence type="ECO:0000259" key="8">
    <source>
        <dbReference type="Pfam" id="PF11984"/>
    </source>
</evidence>
<keyword evidence="7" id="KW-0472">Membrane</keyword>
<dbReference type="InterPro" id="IPR017540">
    <property type="entry name" value="Exosortase-1"/>
</dbReference>